<protein>
    <recommendedName>
        <fullName evidence="2">DUF1841 domain-containing protein</fullName>
    </recommendedName>
</protein>
<reference evidence="1" key="1">
    <citation type="submission" date="2018-06" db="EMBL/GenBank/DDBJ databases">
        <authorList>
            <person name="Zhirakovskaya E."/>
        </authorList>
    </citation>
    <scope>NUCLEOTIDE SEQUENCE</scope>
</reference>
<organism evidence="1">
    <name type="scientific">hydrothermal vent metagenome</name>
    <dbReference type="NCBI Taxonomy" id="652676"/>
    <lineage>
        <taxon>unclassified sequences</taxon>
        <taxon>metagenomes</taxon>
        <taxon>ecological metagenomes</taxon>
    </lineage>
</organism>
<evidence type="ECO:0000313" key="1">
    <source>
        <dbReference type="EMBL" id="VAW77613.1"/>
    </source>
</evidence>
<evidence type="ECO:0008006" key="2">
    <source>
        <dbReference type="Google" id="ProtNLM"/>
    </source>
</evidence>
<dbReference type="InterPro" id="IPR014993">
    <property type="entry name" value="DUF1841"/>
</dbReference>
<accession>A0A3B0YNA9</accession>
<proteinExistence type="predicted"/>
<dbReference type="EMBL" id="UOFL01000133">
    <property type="protein sequence ID" value="VAW77613.1"/>
    <property type="molecule type" value="Genomic_DNA"/>
</dbReference>
<gene>
    <name evidence="1" type="ORF">MNBD_GAMMA12-971</name>
</gene>
<name>A0A3B0YNA9_9ZZZZ</name>
<dbReference type="Pfam" id="PF08897">
    <property type="entry name" value="DUF1841"/>
    <property type="match status" value="1"/>
</dbReference>
<dbReference type="AlphaFoldDB" id="A0A3B0YNA9"/>
<sequence>MLFNQNREQIRQFYIDVWQKFQDKQILTPLETIIADVVAIHPEYHKELLNSDKTLAKDYNTETDQSNPFLHMGMHIGLREQVQANHPYGIKELFIQYMQRDQDPHHAEHEMIECLAKSLWEAQTSNLPPNDHDYLHCLKQGL</sequence>